<evidence type="ECO:0008006" key="16">
    <source>
        <dbReference type="Google" id="ProtNLM"/>
    </source>
</evidence>
<proteinExistence type="inferred from homology"/>
<dbReference type="GO" id="GO:0004488">
    <property type="term" value="F:methylenetetrahydrofolate dehydrogenase (NADP+) activity"/>
    <property type="evidence" value="ECO:0007669"/>
    <property type="project" value="InterPro"/>
</dbReference>
<dbReference type="Pfam" id="PF02882">
    <property type="entry name" value="THF_DHG_CYH_C"/>
    <property type="match status" value="1"/>
</dbReference>
<dbReference type="EMBL" id="CANTFM010001199">
    <property type="protein sequence ID" value="CAI5736620.1"/>
    <property type="molecule type" value="Genomic_DNA"/>
</dbReference>
<dbReference type="InterPro" id="IPR036291">
    <property type="entry name" value="NAD(P)-bd_dom_sf"/>
</dbReference>
<keyword evidence="8" id="KW-0560">Oxidoreductase</keyword>
<evidence type="ECO:0000256" key="1">
    <source>
        <dbReference type="ARBA" id="ARBA00004777"/>
    </source>
</evidence>
<comment type="caution">
    <text evidence="14">The sequence shown here is derived from an EMBL/GenBank/DDBJ whole genome shotgun (WGS) entry which is preliminary data.</text>
</comment>
<keyword evidence="7" id="KW-0521">NADP</keyword>
<evidence type="ECO:0000259" key="13">
    <source>
        <dbReference type="Pfam" id="PF02882"/>
    </source>
</evidence>
<dbReference type="SUPFAM" id="SSF53223">
    <property type="entry name" value="Aminoacid dehydrogenase-like, N-terminal domain"/>
    <property type="match status" value="1"/>
</dbReference>
<evidence type="ECO:0000256" key="10">
    <source>
        <dbReference type="ARBA" id="ARBA00023167"/>
    </source>
</evidence>
<keyword evidence="4" id="KW-0028">Amino-acid biosynthesis</keyword>
<evidence type="ECO:0000256" key="2">
    <source>
        <dbReference type="ARBA" id="ARBA00011738"/>
    </source>
</evidence>
<dbReference type="GO" id="GO:0005829">
    <property type="term" value="C:cytosol"/>
    <property type="evidence" value="ECO:0007669"/>
    <property type="project" value="TreeGrafter"/>
</dbReference>
<dbReference type="CDD" id="cd01080">
    <property type="entry name" value="NAD_bind_m-THF_DH_Cyclohyd"/>
    <property type="match status" value="1"/>
</dbReference>
<dbReference type="FunFam" id="3.40.50.10860:FF:000005">
    <property type="entry name" value="C-1-tetrahydrofolate synthase, cytoplasmic, putative"/>
    <property type="match status" value="1"/>
</dbReference>
<dbReference type="PROSITE" id="PS00767">
    <property type="entry name" value="THF_DHG_CYH_2"/>
    <property type="match status" value="1"/>
</dbReference>
<evidence type="ECO:0000259" key="12">
    <source>
        <dbReference type="Pfam" id="PF00763"/>
    </source>
</evidence>
<keyword evidence="11" id="KW-0511">Multifunctional enzyme</keyword>
<dbReference type="GO" id="GO:0006164">
    <property type="term" value="P:purine nucleotide biosynthetic process"/>
    <property type="evidence" value="ECO:0007669"/>
    <property type="project" value="UniProtKB-KW"/>
</dbReference>
<organism evidence="14 15">
    <name type="scientific">Peronospora destructor</name>
    <dbReference type="NCBI Taxonomy" id="86335"/>
    <lineage>
        <taxon>Eukaryota</taxon>
        <taxon>Sar</taxon>
        <taxon>Stramenopiles</taxon>
        <taxon>Oomycota</taxon>
        <taxon>Peronosporomycetes</taxon>
        <taxon>Peronosporales</taxon>
        <taxon>Peronosporaceae</taxon>
        <taxon>Peronospora</taxon>
    </lineage>
</organism>
<protein>
    <recommendedName>
        <fullName evidence="16">Methenyltetrahydrofolate cyclohydrolase</fullName>
    </recommendedName>
</protein>
<dbReference type="InterPro" id="IPR000672">
    <property type="entry name" value="THF_DH/CycHdrlase"/>
</dbReference>
<evidence type="ECO:0000313" key="14">
    <source>
        <dbReference type="EMBL" id="CAI5736620.1"/>
    </source>
</evidence>
<accession>A0AAV0ULH1</accession>
<dbReference type="PANTHER" id="PTHR48099:SF5">
    <property type="entry name" value="C-1-TETRAHYDROFOLATE SYNTHASE, CYTOPLASMIC"/>
    <property type="match status" value="1"/>
</dbReference>
<feature type="domain" description="Tetrahydrofolate dehydrogenase/cyclohydrolase catalytic" evidence="12">
    <location>
        <begin position="7"/>
        <end position="123"/>
    </location>
</feature>
<gene>
    <name evidence="14" type="ORF">PDE001_LOCUS6359</name>
</gene>
<dbReference type="GO" id="GO:0000105">
    <property type="term" value="P:L-histidine biosynthetic process"/>
    <property type="evidence" value="ECO:0007669"/>
    <property type="project" value="UniProtKB-KW"/>
</dbReference>
<keyword evidence="10" id="KW-0486">Methionine biosynthesis</keyword>
<comment type="subunit">
    <text evidence="2">Homodimer.</text>
</comment>
<evidence type="ECO:0000256" key="4">
    <source>
        <dbReference type="ARBA" id="ARBA00022605"/>
    </source>
</evidence>
<name>A0AAV0ULH1_9STRA</name>
<keyword evidence="5" id="KW-0658">Purine biosynthesis</keyword>
<dbReference type="Proteomes" id="UP001162029">
    <property type="component" value="Unassembled WGS sequence"/>
</dbReference>
<keyword evidence="15" id="KW-1185">Reference proteome</keyword>
<dbReference type="Gene3D" id="3.40.50.10860">
    <property type="entry name" value="Leucine Dehydrogenase, chain A, domain 1"/>
    <property type="match status" value="1"/>
</dbReference>
<dbReference type="GO" id="GO:0035999">
    <property type="term" value="P:tetrahydrofolate interconversion"/>
    <property type="evidence" value="ECO:0007669"/>
    <property type="project" value="TreeGrafter"/>
</dbReference>
<dbReference type="GO" id="GO:0004477">
    <property type="term" value="F:methenyltetrahydrofolate cyclohydrolase activity"/>
    <property type="evidence" value="ECO:0007669"/>
    <property type="project" value="TreeGrafter"/>
</dbReference>
<comment type="pathway">
    <text evidence="1">One-carbon metabolism; tetrahydrofolate interconversion.</text>
</comment>
<dbReference type="Gene3D" id="3.40.50.720">
    <property type="entry name" value="NAD(P)-binding Rossmann-like Domain"/>
    <property type="match status" value="1"/>
</dbReference>
<dbReference type="Pfam" id="PF00763">
    <property type="entry name" value="THF_DHG_CYH"/>
    <property type="match status" value="1"/>
</dbReference>
<evidence type="ECO:0000256" key="9">
    <source>
        <dbReference type="ARBA" id="ARBA00023102"/>
    </source>
</evidence>
<sequence length="318" mass="34712">MPRARVIDGKAISKALRDALKGDVAALTAKYGRAPALGLIMVGDRKDSALYVRNKHAACRRTGIRSENYLFDEDVSQDTVLQKVEELNQDPTIDGILVQLPLPGKESNAREIIDRIQHDKDVDGLHPFNAGELVMRGRYPYLIPCTANGILALLDDQRMSLHGKTAVIIGRSNLVGNPVSMLLQKRNATTILCHSKTVDLPRYVRQADVVVAACGQPYLVRGEWLKPGATVIDVGINFVRDVDGKYHGEANSDGFKLVGDVNFPEACRVAGIVTPVPGGVGPMTIAMLLHNVVEAFKRRMEIGKKGCAMRSLVESRLV</sequence>
<evidence type="ECO:0000256" key="11">
    <source>
        <dbReference type="ARBA" id="ARBA00023268"/>
    </source>
</evidence>
<dbReference type="PRINTS" id="PR00085">
    <property type="entry name" value="THFDHDRGNASE"/>
</dbReference>
<dbReference type="InterPro" id="IPR046346">
    <property type="entry name" value="Aminoacid_DH-like_N_sf"/>
</dbReference>
<dbReference type="HAMAP" id="MF_01576">
    <property type="entry name" value="THF_DHG_CYH"/>
    <property type="match status" value="1"/>
</dbReference>
<dbReference type="InterPro" id="IPR020630">
    <property type="entry name" value="THF_DH/CycHdrlase_cat_dom"/>
</dbReference>
<dbReference type="InterPro" id="IPR020631">
    <property type="entry name" value="THF_DH/CycHdrlase_NAD-bd_dom"/>
</dbReference>
<dbReference type="SUPFAM" id="SSF51735">
    <property type="entry name" value="NAD(P)-binding Rossmann-fold domains"/>
    <property type="match status" value="1"/>
</dbReference>
<evidence type="ECO:0000256" key="6">
    <source>
        <dbReference type="ARBA" id="ARBA00022801"/>
    </source>
</evidence>
<keyword evidence="6" id="KW-0378">Hydrolase</keyword>
<evidence type="ECO:0000256" key="3">
    <source>
        <dbReference type="ARBA" id="ARBA00022563"/>
    </source>
</evidence>
<evidence type="ECO:0000256" key="8">
    <source>
        <dbReference type="ARBA" id="ARBA00023002"/>
    </source>
</evidence>
<dbReference type="InterPro" id="IPR020867">
    <property type="entry name" value="THF_DH/CycHdrlase_CS"/>
</dbReference>
<dbReference type="AlphaFoldDB" id="A0AAV0ULH1"/>
<dbReference type="PANTHER" id="PTHR48099">
    <property type="entry name" value="C-1-TETRAHYDROFOLATE SYNTHASE, CYTOPLASMIC-RELATED"/>
    <property type="match status" value="1"/>
</dbReference>
<dbReference type="GO" id="GO:0009086">
    <property type="term" value="P:methionine biosynthetic process"/>
    <property type="evidence" value="ECO:0007669"/>
    <property type="project" value="UniProtKB-KW"/>
</dbReference>
<feature type="domain" description="Tetrahydrofolate dehydrogenase/cyclohydrolase NAD(P)-binding" evidence="13">
    <location>
        <begin position="144"/>
        <end position="299"/>
    </location>
</feature>
<keyword evidence="9" id="KW-0368">Histidine biosynthesis</keyword>
<dbReference type="FunFam" id="3.40.50.720:FF:000094">
    <property type="entry name" value="Bifunctional protein FolD"/>
    <property type="match status" value="1"/>
</dbReference>
<evidence type="ECO:0000313" key="15">
    <source>
        <dbReference type="Proteomes" id="UP001162029"/>
    </source>
</evidence>
<keyword evidence="3" id="KW-0554">One-carbon metabolism</keyword>
<reference evidence="14" key="1">
    <citation type="submission" date="2022-12" db="EMBL/GenBank/DDBJ databases">
        <authorList>
            <person name="Webb A."/>
        </authorList>
    </citation>
    <scope>NUCLEOTIDE SEQUENCE</scope>
    <source>
        <strain evidence="14">Pd1</strain>
    </source>
</reference>
<evidence type="ECO:0000256" key="5">
    <source>
        <dbReference type="ARBA" id="ARBA00022755"/>
    </source>
</evidence>
<evidence type="ECO:0000256" key="7">
    <source>
        <dbReference type="ARBA" id="ARBA00022857"/>
    </source>
</evidence>